<organism evidence="1 2">
    <name type="scientific">Oryza meyeriana var. granulata</name>
    <dbReference type="NCBI Taxonomy" id="110450"/>
    <lineage>
        <taxon>Eukaryota</taxon>
        <taxon>Viridiplantae</taxon>
        <taxon>Streptophyta</taxon>
        <taxon>Embryophyta</taxon>
        <taxon>Tracheophyta</taxon>
        <taxon>Spermatophyta</taxon>
        <taxon>Magnoliopsida</taxon>
        <taxon>Liliopsida</taxon>
        <taxon>Poales</taxon>
        <taxon>Poaceae</taxon>
        <taxon>BOP clade</taxon>
        <taxon>Oryzoideae</taxon>
        <taxon>Oryzeae</taxon>
        <taxon>Oryzinae</taxon>
        <taxon>Oryza</taxon>
        <taxon>Oryza meyeriana</taxon>
    </lineage>
</organism>
<dbReference type="EMBL" id="SPHZ02000008">
    <property type="protein sequence ID" value="KAF0904053.1"/>
    <property type="molecule type" value="Genomic_DNA"/>
</dbReference>
<protein>
    <submittedName>
        <fullName evidence="1">Uncharacterized protein</fullName>
    </submittedName>
</protein>
<comment type="caution">
    <text evidence="1">The sequence shown here is derived from an EMBL/GenBank/DDBJ whole genome shotgun (WGS) entry which is preliminary data.</text>
</comment>
<accession>A0A6G1CX00</accession>
<keyword evidence="2" id="KW-1185">Reference proteome</keyword>
<evidence type="ECO:0000313" key="1">
    <source>
        <dbReference type="EMBL" id="KAF0904053.1"/>
    </source>
</evidence>
<dbReference type="AlphaFoldDB" id="A0A6G1CX00"/>
<dbReference type="Proteomes" id="UP000479710">
    <property type="component" value="Unassembled WGS sequence"/>
</dbReference>
<reference evidence="1 2" key="1">
    <citation type="submission" date="2019-11" db="EMBL/GenBank/DDBJ databases">
        <title>Whole genome sequence of Oryza granulata.</title>
        <authorList>
            <person name="Li W."/>
        </authorList>
    </citation>
    <scope>NUCLEOTIDE SEQUENCE [LARGE SCALE GENOMIC DNA]</scope>
    <source>
        <strain evidence="2">cv. Menghai</strain>
        <tissue evidence="1">Leaf</tissue>
    </source>
</reference>
<gene>
    <name evidence="1" type="ORF">E2562_031568</name>
</gene>
<sequence>MKKKVKDLQAAKAKVEEDFEGPSSSDALQLLPQLKAALVALKSFVKEKAILSLTQALAIVKLLYPQVDIEAVDKGVAANCT</sequence>
<proteinExistence type="predicted"/>
<evidence type="ECO:0000313" key="2">
    <source>
        <dbReference type="Proteomes" id="UP000479710"/>
    </source>
</evidence>
<name>A0A6G1CX00_9ORYZ</name>